<organism evidence="2">
    <name type="scientific">uncultured Thiotrichaceae bacterium</name>
    <dbReference type="NCBI Taxonomy" id="298394"/>
    <lineage>
        <taxon>Bacteria</taxon>
        <taxon>Pseudomonadati</taxon>
        <taxon>Pseudomonadota</taxon>
        <taxon>Gammaproteobacteria</taxon>
        <taxon>Thiotrichales</taxon>
        <taxon>Thiotrichaceae</taxon>
        <taxon>environmental samples</taxon>
    </lineage>
</organism>
<dbReference type="Gene3D" id="3.40.50.2000">
    <property type="entry name" value="Glycogen Phosphorylase B"/>
    <property type="match status" value="2"/>
</dbReference>
<dbReference type="GO" id="GO:0016787">
    <property type="term" value="F:hydrolase activity"/>
    <property type="evidence" value="ECO:0007669"/>
    <property type="project" value="UniProtKB-KW"/>
</dbReference>
<sequence>MFSLINKKSTLKKICIVTETWEPEINGVARTIGIMAEHFLKKGMKLQLIRPKQGEVNTDSRVTELLTPGFQLPFYQQVRISLPKRHQIKQLWSASPPDIVIIVTEGMLGLSALRLAKRMGIPVVSEFHTHFEHYSHYYHFGFIYPFAMSYLRWFHNQSDNTLVATKALKQDMETKGFHNVDIVTRGIDSNKFDPKFRSDELRAQWGLGHDDLGVLFVGRLAPEKNVPLAIKAFAALHAKSPTSKLILVGDGPIREKLAQAHPEIIFCGMQTGVDLAAHYSSADIFLSPSMSETFGNTLLEAMASGLPTVSFDYAAAKNHVCHETNGLKVAFNDESTFIDAAVSLATQNEQRDIMGINARLTASLNGWDEICNDYLTIMKGHIQENTHHDPVIAST</sequence>
<reference evidence="2" key="1">
    <citation type="submission" date="2020-01" db="EMBL/GenBank/DDBJ databases">
        <authorList>
            <person name="Meier V. D."/>
            <person name="Meier V D."/>
        </authorList>
    </citation>
    <scope>NUCLEOTIDE SEQUENCE</scope>
    <source>
        <strain evidence="2">HLG_WM_MAG_07</strain>
    </source>
</reference>
<gene>
    <name evidence="2" type="ORF">HELGO_WM32725</name>
</gene>
<dbReference type="EMBL" id="CACVAY010000031">
    <property type="protein sequence ID" value="CAA6806769.1"/>
    <property type="molecule type" value="Genomic_DNA"/>
</dbReference>
<evidence type="ECO:0000313" key="2">
    <source>
        <dbReference type="EMBL" id="CAA6806769.1"/>
    </source>
</evidence>
<dbReference type="PANTHER" id="PTHR45947:SF3">
    <property type="entry name" value="SULFOQUINOVOSYL TRANSFERASE SQD2"/>
    <property type="match status" value="1"/>
</dbReference>
<dbReference type="SUPFAM" id="SSF53756">
    <property type="entry name" value="UDP-Glycosyltransferase/glycogen phosphorylase"/>
    <property type="match status" value="1"/>
</dbReference>
<dbReference type="AlphaFoldDB" id="A0A6S6SKP9"/>
<dbReference type="CDD" id="cd03814">
    <property type="entry name" value="GT4-like"/>
    <property type="match status" value="1"/>
</dbReference>
<dbReference type="GO" id="GO:0016757">
    <property type="term" value="F:glycosyltransferase activity"/>
    <property type="evidence" value="ECO:0007669"/>
    <property type="project" value="TreeGrafter"/>
</dbReference>
<dbReference type="Pfam" id="PF13439">
    <property type="entry name" value="Glyco_transf_4"/>
    <property type="match status" value="1"/>
</dbReference>
<dbReference type="InterPro" id="IPR050194">
    <property type="entry name" value="Glycosyltransferase_grp1"/>
</dbReference>
<proteinExistence type="predicted"/>
<name>A0A6S6SKP9_9GAMM</name>
<protein>
    <submittedName>
        <fullName evidence="2">Glycoside hydrolase</fullName>
    </submittedName>
</protein>
<accession>A0A6S6SKP9</accession>
<dbReference type="Pfam" id="PF13692">
    <property type="entry name" value="Glyco_trans_1_4"/>
    <property type="match status" value="1"/>
</dbReference>
<evidence type="ECO:0000259" key="1">
    <source>
        <dbReference type="Pfam" id="PF13439"/>
    </source>
</evidence>
<dbReference type="InterPro" id="IPR028098">
    <property type="entry name" value="Glyco_trans_4-like_N"/>
</dbReference>
<dbReference type="PANTHER" id="PTHR45947">
    <property type="entry name" value="SULFOQUINOVOSYL TRANSFERASE SQD2"/>
    <property type="match status" value="1"/>
</dbReference>
<feature type="domain" description="Glycosyltransferase subfamily 4-like N-terminal" evidence="1">
    <location>
        <begin position="25"/>
        <end position="190"/>
    </location>
</feature>
<keyword evidence="2" id="KW-0378">Hydrolase</keyword>